<keyword evidence="4" id="KW-1185">Reference proteome</keyword>
<keyword evidence="2" id="KW-0472">Membrane</keyword>
<dbReference type="EMBL" id="JAVDQF010000001">
    <property type="protein sequence ID" value="MDR6268584.1"/>
    <property type="molecule type" value="Genomic_DNA"/>
</dbReference>
<organism evidence="3 4">
    <name type="scientific">Arthrobacter russicus</name>
    <dbReference type="NCBI Taxonomy" id="172040"/>
    <lineage>
        <taxon>Bacteria</taxon>
        <taxon>Bacillati</taxon>
        <taxon>Actinomycetota</taxon>
        <taxon>Actinomycetes</taxon>
        <taxon>Micrococcales</taxon>
        <taxon>Micrococcaceae</taxon>
        <taxon>Arthrobacter</taxon>
    </lineage>
</organism>
<evidence type="ECO:0000256" key="1">
    <source>
        <dbReference type="SAM" id="MobiDB-lite"/>
    </source>
</evidence>
<keyword evidence="2" id="KW-1133">Transmembrane helix</keyword>
<dbReference type="Proteomes" id="UP001185069">
    <property type="component" value="Unassembled WGS sequence"/>
</dbReference>
<evidence type="ECO:0000313" key="3">
    <source>
        <dbReference type="EMBL" id="MDR6268584.1"/>
    </source>
</evidence>
<protein>
    <recommendedName>
        <fullName evidence="5">LysM domain-containing protein</fullName>
    </recommendedName>
</protein>
<dbReference type="RefSeq" id="WP_309796317.1">
    <property type="nucleotide sequence ID" value="NZ_BAAAHY010000006.1"/>
</dbReference>
<sequence>MSEDLLLGVLVLALGAGFTVLGGFALPDWQRTGFWQSATFDDLIGATAIAAGVAIVLWWLVSMLAAVAAALLFARGNRRLAARFGRLAPGFIRRLAIALLGINLTTVPLAYADQATDPAAPAAQEAPGQESVEPTYRGVDPAWKPRNATPPPNAAPPPAATRSVRVVAAGESLWSIAATTLRAGAAASDIAAEWPRWYAQNRESVGPDPDRLLAGSELQAPDPA</sequence>
<feature type="compositionally biased region" description="Pro residues" evidence="1">
    <location>
        <begin position="148"/>
        <end position="159"/>
    </location>
</feature>
<feature type="region of interest" description="Disordered" evidence="1">
    <location>
        <begin position="201"/>
        <end position="224"/>
    </location>
</feature>
<evidence type="ECO:0008006" key="5">
    <source>
        <dbReference type="Google" id="ProtNLM"/>
    </source>
</evidence>
<accession>A0ABU1J823</accession>
<feature type="transmembrane region" description="Helical" evidence="2">
    <location>
        <begin position="49"/>
        <end position="74"/>
    </location>
</feature>
<proteinExistence type="predicted"/>
<feature type="compositionally biased region" description="Low complexity" evidence="1">
    <location>
        <begin position="118"/>
        <end position="127"/>
    </location>
</feature>
<comment type="caution">
    <text evidence="3">The sequence shown here is derived from an EMBL/GenBank/DDBJ whole genome shotgun (WGS) entry which is preliminary data.</text>
</comment>
<feature type="transmembrane region" description="Helical" evidence="2">
    <location>
        <begin position="95"/>
        <end position="112"/>
    </location>
</feature>
<reference evidence="3 4" key="1">
    <citation type="submission" date="2023-07" db="EMBL/GenBank/DDBJ databases">
        <title>Sequencing the genomes of 1000 actinobacteria strains.</title>
        <authorList>
            <person name="Klenk H.-P."/>
        </authorList>
    </citation>
    <scope>NUCLEOTIDE SEQUENCE [LARGE SCALE GENOMIC DNA]</scope>
    <source>
        <strain evidence="3 4">DSM 14555</strain>
    </source>
</reference>
<feature type="region of interest" description="Disordered" evidence="1">
    <location>
        <begin position="118"/>
        <end position="162"/>
    </location>
</feature>
<name>A0ABU1J823_9MICC</name>
<evidence type="ECO:0000256" key="2">
    <source>
        <dbReference type="SAM" id="Phobius"/>
    </source>
</evidence>
<evidence type="ECO:0000313" key="4">
    <source>
        <dbReference type="Proteomes" id="UP001185069"/>
    </source>
</evidence>
<gene>
    <name evidence="3" type="ORF">JOE69_000822</name>
</gene>
<keyword evidence="2" id="KW-0812">Transmembrane</keyword>